<dbReference type="SUPFAM" id="SSF52151">
    <property type="entry name" value="FabD/lysophospholipase-like"/>
    <property type="match status" value="1"/>
</dbReference>
<evidence type="ECO:0000313" key="12">
    <source>
        <dbReference type="EMBL" id="TXB62360.1"/>
    </source>
</evidence>
<dbReference type="PROSITE" id="PS51635">
    <property type="entry name" value="PNPLA"/>
    <property type="match status" value="1"/>
</dbReference>
<comment type="subcellular location">
    <subcellularLocation>
        <location evidence="1">Membrane</location>
    </subcellularLocation>
</comment>
<evidence type="ECO:0000256" key="6">
    <source>
        <dbReference type="ARBA" id="ARBA00022989"/>
    </source>
</evidence>
<dbReference type="Gene3D" id="2.60.120.10">
    <property type="entry name" value="Jelly Rolls"/>
    <property type="match status" value="1"/>
</dbReference>
<dbReference type="Proteomes" id="UP000321580">
    <property type="component" value="Unassembled WGS sequence"/>
</dbReference>
<dbReference type="PANTHER" id="PTHR14226:SF29">
    <property type="entry name" value="NEUROPATHY TARGET ESTERASE SWS"/>
    <property type="match status" value="1"/>
</dbReference>
<dbReference type="GO" id="GO:0016042">
    <property type="term" value="P:lipid catabolic process"/>
    <property type="evidence" value="ECO:0007669"/>
    <property type="project" value="UniProtKB-UniRule"/>
</dbReference>
<sequence length="588" mass="65795">MQGYKTYRHHFRRLFGELEEVVLQHIFETGAPIALKAGEYLFREGQRQRTFYIVVSGRLRAVRQVDGQPRILGDIGEGEPVGEFALFTEEPRMADVLAIRESAVLAFSYEDYEALIARQPALATAMANFVIKRLRRNTFEQHKSSPPRNIALLQLSESRHLGQFIAEVEEAMGPLQVPIRVWAAGSLDGRAGLGQLEAEPGLNILVCRPDEEAWAQQCILYADLIVCAADFAGEAALTPTERAFRLYEQGVLHKPVYLLLLHGSGTVRPANTRRWLKPRKVDLHIHARPGDGRDIRRFCRIISHRAVGLVLGGGGAKGYAHQGVAEALFESGIEVDFLGGTSAGAVHGMALSHTDFDFQKMKAISAESAKSKLTSNDFALPMVSMMTGRKVKGFIQRVFGDAHVEDLWVNSYCVSTNFSKARPEIHEQGLLWKQVQASIAIPGIFPPVVINQYLHVDGAVMDNVPIEPMYRYPVGHIIAVSLSGLSERKANYEEPPSSWRILWDKTRGRRKIKIPGLASLIINSLMLNSLQRQEQNKSKASLYLELDLKGIGFLDDRKWQEIRERGYQQTKAYLKALSGEARFWEQAG</sequence>
<evidence type="ECO:0000256" key="4">
    <source>
        <dbReference type="ARBA" id="ARBA00022801"/>
    </source>
</evidence>
<dbReference type="InterPro" id="IPR018490">
    <property type="entry name" value="cNMP-bd_dom_sf"/>
</dbReference>
<dbReference type="InterPro" id="IPR016035">
    <property type="entry name" value="Acyl_Trfase/lysoPLipase"/>
</dbReference>
<evidence type="ECO:0000256" key="8">
    <source>
        <dbReference type="ARBA" id="ARBA00023136"/>
    </source>
</evidence>
<dbReference type="InterPro" id="IPR050301">
    <property type="entry name" value="NTE"/>
</dbReference>
<keyword evidence="13" id="KW-1185">Reference proteome</keyword>
<evidence type="ECO:0000313" key="13">
    <source>
        <dbReference type="Proteomes" id="UP000321580"/>
    </source>
</evidence>
<comment type="similarity">
    <text evidence="2">Belongs to the NTE family.</text>
</comment>
<dbReference type="InterPro" id="IPR056556">
    <property type="entry name" value="NTE1_P-loop_dom"/>
</dbReference>
<keyword evidence="5 9" id="KW-0442">Lipid degradation</keyword>
<keyword evidence="7 9" id="KW-0443">Lipid metabolism</keyword>
<dbReference type="CDD" id="cd00038">
    <property type="entry name" value="CAP_ED"/>
    <property type="match status" value="1"/>
</dbReference>
<evidence type="ECO:0000259" key="11">
    <source>
        <dbReference type="PROSITE" id="PS51635"/>
    </source>
</evidence>
<evidence type="ECO:0000256" key="5">
    <source>
        <dbReference type="ARBA" id="ARBA00022963"/>
    </source>
</evidence>
<feature type="active site" description="Proton acceptor" evidence="9">
    <location>
        <position position="457"/>
    </location>
</feature>
<dbReference type="AlphaFoldDB" id="A0A5C6RL66"/>
<dbReference type="InterPro" id="IPR000595">
    <property type="entry name" value="cNMP-bd_dom"/>
</dbReference>
<dbReference type="InterPro" id="IPR002641">
    <property type="entry name" value="PNPLA_dom"/>
</dbReference>
<dbReference type="GO" id="GO:0004622">
    <property type="term" value="F:phosphatidylcholine lysophospholipase activity"/>
    <property type="evidence" value="ECO:0007669"/>
    <property type="project" value="UniProtKB-ARBA"/>
</dbReference>
<dbReference type="Pfam" id="PF01734">
    <property type="entry name" value="Patatin"/>
    <property type="match status" value="1"/>
</dbReference>
<dbReference type="PROSITE" id="PS50042">
    <property type="entry name" value="CNMP_BINDING_3"/>
    <property type="match status" value="1"/>
</dbReference>
<keyword evidence="3" id="KW-0812">Transmembrane</keyword>
<dbReference type="Pfam" id="PF00027">
    <property type="entry name" value="cNMP_binding"/>
    <property type="match status" value="1"/>
</dbReference>
<feature type="short sequence motif" description="GXSXG" evidence="9">
    <location>
        <begin position="340"/>
        <end position="344"/>
    </location>
</feature>
<feature type="short sequence motif" description="GXGXXG" evidence="9">
    <location>
        <begin position="313"/>
        <end position="318"/>
    </location>
</feature>
<dbReference type="EMBL" id="VOOR01000031">
    <property type="protein sequence ID" value="TXB62360.1"/>
    <property type="molecule type" value="Genomic_DNA"/>
</dbReference>
<dbReference type="SMART" id="SM00100">
    <property type="entry name" value="cNMP"/>
    <property type="match status" value="1"/>
</dbReference>
<protein>
    <submittedName>
        <fullName evidence="12">Cyclic nucleotide-binding domain-containing protein</fullName>
    </submittedName>
</protein>
<keyword evidence="8" id="KW-0472">Membrane</keyword>
<dbReference type="PANTHER" id="PTHR14226">
    <property type="entry name" value="NEUROPATHY TARGET ESTERASE/SWISS CHEESE D.MELANOGASTER"/>
    <property type="match status" value="1"/>
</dbReference>
<evidence type="ECO:0000259" key="10">
    <source>
        <dbReference type="PROSITE" id="PS50042"/>
    </source>
</evidence>
<keyword evidence="6" id="KW-1133">Transmembrane helix</keyword>
<keyword evidence="4 9" id="KW-0378">Hydrolase</keyword>
<gene>
    <name evidence="12" type="ORF">FRY97_14465</name>
</gene>
<reference evidence="12 13" key="1">
    <citation type="submission" date="2019-08" db="EMBL/GenBank/DDBJ databases">
        <title>Genome of Phaeodactylibacter luteus.</title>
        <authorList>
            <person name="Bowman J.P."/>
        </authorList>
    </citation>
    <scope>NUCLEOTIDE SEQUENCE [LARGE SCALE GENOMIC DNA]</scope>
    <source>
        <strain evidence="12 13">KCTC 42180</strain>
    </source>
</reference>
<feature type="active site" description="Nucleophile" evidence="9">
    <location>
        <position position="342"/>
    </location>
</feature>
<evidence type="ECO:0000256" key="7">
    <source>
        <dbReference type="ARBA" id="ARBA00023098"/>
    </source>
</evidence>
<evidence type="ECO:0000256" key="9">
    <source>
        <dbReference type="PROSITE-ProRule" id="PRU01161"/>
    </source>
</evidence>
<organism evidence="12 13">
    <name type="scientific">Phaeodactylibacter luteus</name>
    <dbReference type="NCBI Taxonomy" id="1564516"/>
    <lineage>
        <taxon>Bacteria</taxon>
        <taxon>Pseudomonadati</taxon>
        <taxon>Bacteroidota</taxon>
        <taxon>Saprospiria</taxon>
        <taxon>Saprospirales</taxon>
        <taxon>Haliscomenobacteraceae</taxon>
        <taxon>Phaeodactylibacter</taxon>
    </lineage>
</organism>
<feature type="domain" description="PNPLA" evidence="11">
    <location>
        <begin position="309"/>
        <end position="470"/>
    </location>
</feature>
<dbReference type="Pfam" id="PF24179">
    <property type="entry name" value="NTE_Ploop"/>
    <property type="match status" value="1"/>
</dbReference>
<dbReference type="InterPro" id="IPR014710">
    <property type="entry name" value="RmlC-like_jellyroll"/>
</dbReference>
<dbReference type="RefSeq" id="WP_147168267.1">
    <property type="nucleotide sequence ID" value="NZ_VOOR01000031.1"/>
</dbReference>
<name>A0A5C6RL66_9BACT</name>
<evidence type="ECO:0000256" key="2">
    <source>
        <dbReference type="ARBA" id="ARBA00006636"/>
    </source>
</evidence>
<feature type="short sequence motif" description="DGA/G" evidence="9">
    <location>
        <begin position="457"/>
        <end position="459"/>
    </location>
</feature>
<dbReference type="OrthoDB" id="9770965at2"/>
<evidence type="ECO:0000256" key="1">
    <source>
        <dbReference type="ARBA" id="ARBA00004370"/>
    </source>
</evidence>
<feature type="domain" description="Cyclic nucleotide-binding" evidence="10">
    <location>
        <begin position="14"/>
        <end position="133"/>
    </location>
</feature>
<comment type="caution">
    <text evidence="12">The sequence shown here is derived from an EMBL/GenBank/DDBJ whole genome shotgun (WGS) entry which is preliminary data.</text>
</comment>
<evidence type="ECO:0000256" key="3">
    <source>
        <dbReference type="ARBA" id="ARBA00022692"/>
    </source>
</evidence>
<dbReference type="Gene3D" id="3.40.1090.10">
    <property type="entry name" value="Cytosolic phospholipase A2 catalytic domain"/>
    <property type="match status" value="2"/>
</dbReference>
<dbReference type="GO" id="GO:0016020">
    <property type="term" value="C:membrane"/>
    <property type="evidence" value="ECO:0007669"/>
    <property type="project" value="UniProtKB-SubCell"/>
</dbReference>
<proteinExistence type="inferred from homology"/>
<accession>A0A5C6RL66</accession>
<dbReference type="SUPFAM" id="SSF51206">
    <property type="entry name" value="cAMP-binding domain-like"/>
    <property type="match status" value="1"/>
</dbReference>